<protein>
    <recommendedName>
        <fullName evidence="1">Pvc16 N-terminal domain-containing protein</fullName>
    </recommendedName>
</protein>
<sequence>MSTPDGVVGEAGQALRELVGQVLPGVPVMPGLPPDEGDAASVHVYLYDVREDLGRRRHGVLNELDAKGVVTARRRPPRYVSLSYLVMAWAPEPEEEYRLLGALLGGLLARESVPAELLTGSLAALALPVALVSAGPPREDRLAAEIVPQPFVNVMISAPIMAELAVPAAPLVKDPLDLHAEGLG</sequence>
<accession>A0ABN1NV28</accession>
<dbReference type="InterPro" id="IPR025351">
    <property type="entry name" value="Pvc16_N"/>
</dbReference>
<evidence type="ECO:0000259" key="1">
    <source>
        <dbReference type="Pfam" id="PF14065"/>
    </source>
</evidence>
<evidence type="ECO:0000313" key="3">
    <source>
        <dbReference type="Proteomes" id="UP001501578"/>
    </source>
</evidence>
<dbReference type="Proteomes" id="UP001501578">
    <property type="component" value="Unassembled WGS sequence"/>
</dbReference>
<dbReference type="Pfam" id="PF14065">
    <property type="entry name" value="Pvc16_N"/>
    <property type="match status" value="1"/>
</dbReference>
<organism evidence="2 3">
    <name type="scientific">Nonomuraea longicatena</name>
    <dbReference type="NCBI Taxonomy" id="83682"/>
    <lineage>
        <taxon>Bacteria</taxon>
        <taxon>Bacillati</taxon>
        <taxon>Actinomycetota</taxon>
        <taxon>Actinomycetes</taxon>
        <taxon>Streptosporangiales</taxon>
        <taxon>Streptosporangiaceae</taxon>
        <taxon>Nonomuraea</taxon>
    </lineage>
</organism>
<name>A0ABN1NV28_9ACTN</name>
<dbReference type="EMBL" id="BAAAHQ010000004">
    <property type="protein sequence ID" value="GAA0916522.1"/>
    <property type="molecule type" value="Genomic_DNA"/>
</dbReference>
<evidence type="ECO:0000313" key="2">
    <source>
        <dbReference type="EMBL" id="GAA0916522.1"/>
    </source>
</evidence>
<dbReference type="RefSeq" id="WP_343948662.1">
    <property type="nucleotide sequence ID" value="NZ_BAAAHQ010000004.1"/>
</dbReference>
<keyword evidence="3" id="KW-1185">Reference proteome</keyword>
<gene>
    <name evidence="2" type="ORF">GCM10009560_11760</name>
</gene>
<reference evidence="2 3" key="1">
    <citation type="journal article" date="2019" name="Int. J. Syst. Evol. Microbiol.">
        <title>The Global Catalogue of Microorganisms (GCM) 10K type strain sequencing project: providing services to taxonomists for standard genome sequencing and annotation.</title>
        <authorList>
            <consortium name="The Broad Institute Genomics Platform"/>
            <consortium name="The Broad Institute Genome Sequencing Center for Infectious Disease"/>
            <person name="Wu L."/>
            <person name="Ma J."/>
        </authorList>
    </citation>
    <scope>NUCLEOTIDE SEQUENCE [LARGE SCALE GENOMIC DNA]</scope>
    <source>
        <strain evidence="2 3">JCM 11136</strain>
    </source>
</reference>
<comment type="caution">
    <text evidence="2">The sequence shown here is derived from an EMBL/GenBank/DDBJ whole genome shotgun (WGS) entry which is preliminary data.</text>
</comment>
<proteinExistence type="predicted"/>
<feature type="domain" description="Pvc16 N-terminal" evidence="1">
    <location>
        <begin position="13"/>
        <end position="128"/>
    </location>
</feature>